<reference evidence="3" key="1">
    <citation type="journal article" date="2019" name="Int. J. Syst. Evol. Microbiol.">
        <title>The Global Catalogue of Microorganisms (GCM) 10K type strain sequencing project: providing services to taxonomists for standard genome sequencing and annotation.</title>
        <authorList>
            <consortium name="The Broad Institute Genomics Platform"/>
            <consortium name="The Broad Institute Genome Sequencing Center for Infectious Disease"/>
            <person name="Wu L."/>
            <person name="Ma J."/>
        </authorList>
    </citation>
    <scope>NUCLEOTIDE SEQUENCE [LARGE SCALE GENOMIC DNA]</scope>
    <source>
        <strain evidence="3">JCM 16924</strain>
    </source>
</reference>
<sequence length="472" mass="52180">MTDRPARSLQDLIDETPDLVEYFYNECASPHFSRAGVAKTGALIPPAFTNWRDEQSAWAETTALLHQSHHMPELFVEGPDALRLLERVGVNTFGNFTLDRAKQFVACTPSGHVIGDSIAYRIGEETYELVSGMPVLNWVEYQAETGGYDVKITRDNHSTANPTGRRVNFRFQLDGPTAGKTFAAAIDGDVPELGFFRTVRVKIAGVDVLVLRHGMAGNQGVELSGPFDAEKKVRDRLLEAGEPYGIVPVGTQAYFSTPMSGAWMPYPVPGIFNGDELRDYRAWLPADTWEASTQLGGSFYSADITDYYVTPYDLGYGRVVKFDHDFIGREALEAIRPEQRRQKVALVWDREDVMRILGSQFGEGPRYKSLDFPVAYYAWNQFDTVTGADGSVAGVSCHAGYVNPIGEMLSLAMLSPEHATPGTEVTITWGEPNGGSRKHQVERHEQTTVRATVAPAPYSPQVQRSIRSALSV</sequence>
<evidence type="ECO:0000259" key="1">
    <source>
        <dbReference type="Pfam" id="PF01571"/>
    </source>
</evidence>
<gene>
    <name evidence="2" type="ORF">GCM10022232_83050</name>
</gene>
<dbReference type="Pfam" id="PF01571">
    <property type="entry name" value="GCV_T"/>
    <property type="match status" value="1"/>
</dbReference>
<evidence type="ECO:0000313" key="3">
    <source>
        <dbReference type="Proteomes" id="UP001500456"/>
    </source>
</evidence>
<keyword evidence="3" id="KW-1185">Reference proteome</keyword>
<dbReference type="RefSeq" id="WP_345570504.1">
    <property type="nucleotide sequence ID" value="NZ_BAAAZX010000037.1"/>
</dbReference>
<accession>A0ABP7TE75</accession>
<name>A0ABP7TE75_9ACTN</name>
<dbReference type="InterPro" id="IPR027266">
    <property type="entry name" value="TrmE/GcvT-like"/>
</dbReference>
<comment type="caution">
    <text evidence="2">The sequence shown here is derived from an EMBL/GenBank/DDBJ whole genome shotgun (WGS) entry which is preliminary data.</text>
</comment>
<dbReference type="Proteomes" id="UP001500456">
    <property type="component" value="Unassembled WGS sequence"/>
</dbReference>
<evidence type="ECO:0000313" key="2">
    <source>
        <dbReference type="EMBL" id="GAA4025017.1"/>
    </source>
</evidence>
<dbReference type="InterPro" id="IPR006222">
    <property type="entry name" value="GCVT_N"/>
</dbReference>
<dbReference type="EMBL" id="BAAAZX010000037">
    <property type="protein sequence ID" value="GAA4025017.1"/>
    <property type="molecule type" value="Genomic_DNA"/>
</dbReference>
<feature type="domain" description="GCVT N-terminal" evidence="1">
    <location>
        <begin position="47"/>
        <end position="254"/>
    </location>
</feature>
<dbReference type="PANTHER" id="PTHR43757">
    <property type="entry name" value="AMINOMETHYLTRANSFERASE"/>
    <property type="match status" value="1"/>
</dbReference>
<dbReference type="PANTHER" id="PTHR43757:SF2">
    <property type="entry name" value="AMINOMETHYLTRANSFERASE, MITOCHONDRIAL"/>
    <property type="match status" value="1"/>
</dbReference>
<dbReference type="InterPro" id="IPR028896">
    <property type="entry name" value="GcvT/YgfZ/DmdA"/>
</dbReference>
<organism evidence="2 3">
    <name type="scientific">Streptomyces plumbiresistens</name>
    <dbReference type="NCBI Taxonomy" id="511811"/>
    <lineage>
        <taxon>Bacteria</taxon>
        <taxon>Bacillati</taxon>
        <taxon>Actinomycetota</taxon>
        <taxon>Actinomycetes</taxon>
        <taxon>Kitasatosporales</taxon>
        <taxon>Streptomycetaceae</taxon>
        <taxon>Streptomyces</taxon>
    </lineage>
</organism>
<proteinExistence type="predicted"/>
<protein>
    <submittedName>
        <fullName evidence="2">Aminomethyltransferase family protein</fullName>
    </submittedName>
</protein>
<dbReference type="SUPFAM" id="SSF103025">
    <property type="entry name" value="Folate-binding domain"/>
    <property type="match status" value="1"/>
</dbReference>
<dbReference type="Gene3D" id="3.30.1360.120">
    <property type="entry name" value="Probable tRNA modification gtpase trme, domain 1"/>
    <property type="match status" value="1"/>
</dbReference>